<reference evidence="1 2" key="1">
    <citation type="submission" date="2020-08" db="EMBL/GenBank/DDBJ databases">
        <title>Genome public.</title>
        <authorList>
            <person name="Liu C."/>
            <person name="Sun Q."/>
        </authorList>
    </citation>
    <scope>NUCLEOTIDE SEQUENCE [LARGE SCALE GENOMIC DNA]</scope>
    <source>
        <strain evidence="1 2">NSJ-9</strain>
    </source>
</reference>
<dbReference type="Proteomes" id="UP000643810">
    <property type="component" value="Unassembled WGS sequence"/>
</dbReference>
<gene>
    <name evidence="1" type="ORF">H8R94_03350</name>
</gene>
<comment type="caution">
    <text evidence="1">The sequence shown here is derived from an EMBL/GenBank/DDBJ whole genome shotgun (WGS) entry which is preliminary data.</text>
</comment>
<accession>A0ABR7GE06</accession>
<evidence type="ECO:0000313" key="1">
    <source>
        <dbReference type="EMBL" id="MBC5685659.1"/>
    </source>
</evidence>
<protein>
    <submittedName>
        <fullName evidence="1">Uncharacterized protein</fullName>
    </submittedName>
</protein>
<proteinExistence type="predicted"/>
<sequence>MKKILYTILQLTWGFPQTLAGFIIFLKNRDCLHKNFHGAICTTWKLKASLSLGLFIFVSDDPFFYYEHEKGNYSEEDFSQMFAVHEYGHTIQSLIWGPLYLLTVGAPSMIWAKIPYFEKKRAVQHKSYFDTYPENQANRLGEKVTRLKSPGKITA</sequence>
<organism evidence="1 2">
    <name type="scientific">Roseburia lenta</name>
    <dbReference type="NCBI Taxonomy" id="2763061"/>
    <lineage>
        <taxon>Bacteria</taxon>
        <taxon>Bacillati</taxon>
        <taxon>Bacillota</taxon>
        <taxon>Clostridia</taxon>
        <taxon>Lachnospirales</taxon>
        <taxon>Lachnospiraceae</taxon>
        <taxon>Roseburia</taxon>
    </lineage>
</organism>
<name>A0ABR7GE06_9FIRM</name>
<dbReference type="EMBL" id="JACOPG010000001">
    <property type="protein sequence ID" value="MBC5685659.1"/>
    <property type="molecule type" value="Genomic_DNA"/>
</dbReference>
<evidence type="ECO:0000313" key="2">
    <source>
        <dbReference type="Proteomes" id="UP000643810"/>
    </source>
</evidence>
<keyword evidence="2" id="KW-1185">Reference proteome</keyword>
<dbReference type="RefSeq" id="WP_118534554.1">
    <property type="nucleotide sequence ID" value="NZ_JACOPG010000001.1"/>
</dbReference>